<dbReference type="SUPFAM" id="SSF47616">
    <property type="entry name" value="GST C-terminal domain-like"/>
    <property type="match status" value="1"/>
</dbReference>
<dbReference type="AlphaFoldDB" id="A0A2U2N9T2"/>
<dbReference type="Pfam" id="PF13417">
    <property type="entry name" value="GST_N_3"/>
    <property type="match status" value="1"/>
</dbReference>
<evidence type="ECO:0000256" key="1">
    <source>
        <dbReference type="SAM" id="MobiDB-lite"/>
    </source>
</evidence>
<dbReference type="InterPro" id="IPR036249">
    <property type="entry name" value="Thioredoxin-like_sf"/>
</dbReference>
<sequence length="358" mass="38910">MDGRQAGPEGPRGAAPSNPLGLQSPPGESPRILVPDVRCLGVTHSPEGVRPVSELILHHYPPSPFSEKVRIAFGIKGVAWRSVEIPRVPPRPLLFPMTGGYRRTPVLQVGADIYCDTALILAELERRYPRPTLFPEPDPGLTLAFGEWVDGPLFRAAVAVVLGTAAENLPEDFARDRVRIYFGPGARLEDLVAALPDWREQLQGRLRWLEQSLPAGADYFCGGRPGQRDAQAWYLCWFLNGRHPEGRAMVDAHPRLAAWYLRMEAIGHGSESPLSGEEALALCAASEPGATATGVADNPQGLRQGDAVAVRPQGEGGDPEVEGTLQSLDAVRLSLQRRDPEAGTVTVHFPRVGYRLRA</sequence>
<dbReference type="Pfam" id="PF13410">
    <property type="entry name" value="GST_C_2"/>
    <property type="match status" value="1"/>
</dbReference>
<protein>
    <submittedName>
        <fullName evidence="3">Glutathione S-transferase family protein</fullName>
    </submittedName>
</protein>
<dbReference type="PROSITE" id="PS50404">
    <property type="entry name" value="GST_NTER"/>
    <property type="match status" value="1"/>
</dbReference>
<feature type="region of interest" description="Disordered" evidence="1">
    <location>
        <begin position="1"/>
        <end position="29"/>
    </location>
</feature>
<dbReference type="Gene3D" id="3.40.30.110">
    <property type="match status" value="2"/>
</dbReference>
<proteinExistence type="predicted"/>
<dbReference type="SUPFAM" id="SSF52833">
    <property type="entry name" value="Thioredoxin-like"/>
    <property type="match status" value="1"/>
</dbReference>
<comment type="caution">
    <text evidence="3">The sequence shown here is derived from an EMBL/GenBank/DDBJ whole genome shotgun (WGS) entry which is preliminary data.</text>
</comment>
<dbReference type="Proteomes" id="UP000245474">
    <property type="component" value="Unassembled WGS sequence"/>
</dbReference>
<evidence type="ECO:0000259" key="2">
    <source>
        <dbReference type="PROSITE" id="PS50404"/>
    </source>
</evidence>
<keyword evidence="4" id="KW-1185">Reference proteome</keyword>
<keyword evidence="3" id="KW-0808">Transferase</keyword>
<dbReference type="GO" id="GO:0016740">
    <property type="term" value="F:transferase activity"/>
    <property type="evidence" value="ECO:0007669"/>
    <property type="project" value="UniProtKB-KW"/>
</dbReference>
<dbReference type="InterPro" id="IPR036282">
    <property type="entry name" value="Glutathione-S-Trfase_C_sf"/>
</dbReference>
<accession>A0A2U2N9T2</accession>
<dbReference type="CDD" id="cd00570">
    <property type="entry name" value="GST_N_family"/>
    <property type="match status" value="1"/>
</dbReference>
<name>A0A2U2N9T2_9GAMM</name>
<dbReference type="EMBL" id="QFFI01000001">
    <property type="protein sequence ID" value="PWG65724.1"/>
    <property type="molecule type" value="Genomic_DNA"/>
</dbReference>
<gene>
    <name evidence="3" type="ORF">DEM34_00165</name>
</gene>
<reference evidence="3 4" key="1">
    <citation type="submission" date="2018-05" db="EMBL/GenBank/DDBJ databases">
        <title>Spiribacter halobius sp. nov., a moderately halophilic bacterium isolated from marine solar saltern.</title>
        <authorList>
            <person name="Zheng W.-S."/>
            <person name="Lu D.-C."/>
            <person name="Du Z.-J."/>
        </authorList>
    </citation>
    <scope>NUCLEOTIDE SEQUENCE [LARGE SCALE GENOMIC DNA]</scope>
    <source>
        <strain evidence="3 4">E85</strain>
    </source>
</reference>
<evidence type="ECO:0000313" key="3">
    <source>
        <dbReference type="EMBL" id="PWG65724.1"/>
    </source>
</evidence>
<evidence type="ECO:0000313" key="4">
    <source>
        <dbReference type="Proteomes" id="UP000245474"/>
    </source>
</evidence>
<feature type="domain" description="GST N-terminal" evidence="2">
    <location>
        <begin position="53"/>
        <end position="132"/>
    </location>
</feature>
<dbReference type="InterPro" id="IPR004045">
    <property type="entry name" value="Glutathione_S-Trfase_N"/>
</dbReference>
<organism evidence="3 4">
    <name type="scientific">Sediminicurvatus halobius</name>
    <dbReference type="NCBI Taxonomy" id="2182432"/>
    <lineage>
        <taxon>Bacteria</taxon>
        <taxon>Pseudomonadati</taxon>
        <taxon>Pseudomonadota</taxon>
        <taxon>Gammaproteobacteria</taxon>
        <taxon>Chromatiales</taxon>
        <taxon>Ectothiorhodospiraceae</taxon>
        <taxon>Sediminicurvatus</taxon>
    </lineage>
</organism>
<dbReference type="CDD" id="cd00299">
    <property type="entry name" value="GST_C_family"/>
    <property type="match status" value="1"/>
</dbReference>